<evidence type="ECO:0000256" key="2">
    <source>
        <dbReference type="SAM" id="MobiDB-lite"/>
    </source>
</evidence>
<dbReference type="EMBL" id="HBUF01215291">
    <property type="protein sequence ID" value="CAG6666899.1"/>
    <property type="molecule type" value="Transcribed_RNA"/>
</dbReference>
<reference evidence="4" key="1">
    <citation type="submission" date="2021-05" db="EMBL/GenBank/DDBJ databases">
        <authorList>
            <person name="Alioto T."/>
            <person name="Alioto T."/>
            <person name="Gomez Garrido J."/>
        </authorList>
    </citation>
    <scope>NUCLEOTIDE SEQUENCE</scope>
</reference>
<keyword evidence="1" id="KW-0863">Zinc-finger</keyword>
<evidence type="ECO:0000313" key="4">
    <source>
        <dbReference type="EMBL" id="CAG6666899.1"/>
    </source>
</evidence>
<feature type="region of interest" description="Disordered" evidence="2">
    <location>
        <begin position="1"/>
        <end position="37"/>
    </location>
</feature>
<dbReference type="SUPFAM" id="SSF57756">
    <property type="entry name" value="Retrovirus zinc finger-like domains"/>
    <property type="match status" value="1"/>
</dbReference>
<protein>
    <recommendedName>
        <fullName evidence="3">CCHC-type domain-containing protein</fullName>
    </recommendedName>
</protein>
<sequence>MKSQKTPPKAGSGQLNNPDTNCPPPPADLTAEKTTDLLNQANNLLKATNATGSGPSAITNKVYDIVTRSPLSTNIGNYEFISNSDMETEDPSTNTGTKTDDASSVNTGIITSDTGANPRKRKTNKSPKDANSKADERSPPAKRLIHQPQTDITSEFQSLETNLQELEDICVGKKMGERLLVKITGKLAEHISIIRANICAIRTTYEERLIGRIRSEVAVAVDSALKRQALINRRRDVSGTPKATPPPRRENPAPSTAPASTANKSDSDFTPVGRDGKPVKRTYAQMAAPGTSSNPGNSSTPNRPVNTPKPAKNPKKRQQRKKKTTSPRKGVLVRTAVGQNPEDLKKALYTEIQPQNIGVAVKRCITVKEGVRIETNAEDVGKMRTAIEDKGHETADLTDHRHPRMVVYDVQPDNDEQAVLDSLTKQNGLGPDGIRIVGKYKGRDLCTNWIIETSPDIRNSITSKKRLFVGWQSCRVADYTRLTLCFKCTRYGHISSKCEQDARCVKCAGAHERKDCTVTTGNKCAICMDAKVQNVTHTPGTKDCPTHRKKLALFKATINYG</sequence>
<keyword evidence="1" id="KW-0479">Metal-binding</keyword>
<feature type="compositionally biased region" description="Basic and acidic residues" evidence="2">
    <location>
        <begin position="126"/>
        <end position="139"/>
    </location>
</feature>
<feature type="region of interest" description="Disordered" evidence="2">
    <location>
        <begin position="232"/>
        <end position="331"/>
    </location>
</feature>
<dbReference type="EMBL" id="HBUF01215293">
    <property type="protein sequence ID" value="CAG6666907.1"/>
    <property type="molecule type" value="Transcribed_RNA"/>
</dbReference>
<dbReference type="GO" id="GO:0003676">
    <property type="term" value="F:nucleic acid binding"/>
    <property type="evidence" value="ECO:0007669"/>
    <property type="project" value="InterPro"/>
</dbReference>
<dbReference type="GO" id="GO:0008270">
    <property type="term" value="F:zinc ion binding"/>
    <property type="evidence" value="ECO:0007669"/>
    <property type="project" value="UniProtKB-KW"/>
</dbReference>
<dbReference type="InterPro" id="IPR001878">
    <property type="entry name" value="Znf_CCHC"/>
</dbReference>
<name>A0A8D8SGJ1_9HEMI</name>
<feature type="compositionally biased region" description="Basic residues" evidence="2">
    <location>
        <begin position="312"/>
        <end position="326"/>
    </location>
</feature>
<dbReference type="InterPro" id="IPR036875">
    <property type="entry name" value="Znf_CCHC_sf"/>
</dbReference>
<feature type="domain" description="CCHC-type" evidence="3">
    <location>
        <begin position="485"/>
        <end position="500"/>
    </location>
</feature>
<feature type="compositionally biased region" description="Low complexity" evidence="2">
    <location>
        <begin position="289"/>
        <end position="302"/>
    </location>
</feature>
<proteinExistence type="predicted"/>
<feature type="compositionally biased region" description="Polar residues" evidence="2">
    <location>
        <begin position="82"/>
        <end position="115"/>
    </location>
</feature>
<accession>A0A8D8SGJ1</accession>
<dbReference type="PROSITE" id="PS50158">
    <property type="entry name" value="ZF_CCHC"/>
    <property type="match status" value="1"/>
</dbReference>
<keyword evidence="1" id="KW-0862">Zinc</keyword>
<evidence type="ECO:0000256" key="1">
    <source>
        <dbReference type="PROSITE-ProRule" id="PRU00047"/>
    </source>
</evidence>
<feature type="region of interest" description="Disordered" evidence="2">
    <location>
        <begin position="82"/>
        <end position="148"/>
    </location>
</feature>
<dbReference type="EMBL" id="HBUF01215292">
    <property type="protein sequence ID" value="CAG6666903.1"/>
    <property type="molecule type" value="Transcribed_RNA"/>
</dbReference>
<dbReference type="AlphaFoldDB" id="A0A8D8SGJ1"/>
<evidence type="ECO:0000259" key="3">
    <source>
        <dbReference type="PROSITE" id="PS50158"/>
    </source>
</evidence>
<feature type="compositionally biased region" description="Low complexity" evidence="2">
    <location>
        <begin position="252"/>
        <end position="262"/>
    </location>
</feature>
<organism evidence="4">
    <name type="scientific">Cacopsylla melanoneura</name>
    <dbReference type="NCBI Taxonomy" id="428564"/>
    <lineage>
        <taxon>Eukaryota</taxon>
        <taxon>Metazoa</taxon>
        <taxon>Ecdysozoa</taxon>
        <taxon>Arthropoda</taxon>
        <taxon>Hexapoda</taxon>
        <taxon>Insecta</taxon>
        <taxon>Pterygota</taxon>
        <taxon>Neoptera</taxon>
        <taxon>Paraneoptera</taxon>
        <taxon>Hemiptera</taxon>
        <taxon>Sternorrhyncha</taxon>
        <taxon>Psylloidea</taxon>
        <taxon>Psyllidae</taxon>
        <taxon>Psyllinae</taxon>
        <taxon>Cacopsylla</taxon>
    </lineage>
</organism>